<keyword evidence="2" id="KW-1185">Reference proteome</keyword>
<dbReference type="STRING" id="1123282.SAMN02745823_02059"/>
<proteinExistence type="predicted"/>
<dbReference type="AlphaFoldDB" id="A0A1M5XUW2"/>
<organism evidence="1 2">
    <name type="scientific">Sporobacter termitidis DSM 10068</name>
    <dbReference type="NCBI Taxonomy" id="1123282"/>
    <lineage>
        <taxon>Bacteria</taxon>
        <taxon>Bacillati</taxon>
        <taxon>Bacillota</taxon>
        <taxon>Clostridia</taxon>
        <taxon>Eubacteriales</taxon>
        <taxon>Oscillospiraceae</taxon>
        <taxon>Sporobacter</taxon>
    </lineage>
</organism>
<dbReference type="RefSeq" id="WP_073078513.1">
    <property type="nucleotide sequence ID" value="NZ_FQXV01000006.1"/>
</dbReference>
<evidence type="ECO:0000313" key="1">
    <source>
        <dbReference type="EMBL" id="SHI03587.1"/>
    </source>
</evidence>
<sequence length="341" mass="38371">MGQKSRIHQHLEKPLIWRDGPEGLYPFPLFWMEGKKDLEGFSGSLCLTFVKEPCQFHPVEGMLIHPYDEVLVFASANVKDMLDLGADVSIEIGEERETYTFSETQVVCIPRGTPHGPVKVSNVRKPFLHYVISLDPVYAAEQIPADALKAPVLGSQKYKDYCRVFKWVVDPVTGLRIQDKYANPEESLAVQKSNLDARGVSHPRNKGDKGPGNAENIVWLFGSEMLGFELNTLWGHYTDPGIWHRAGESHSHPTEEVLVYIGLDAEDPLNLGACCETALGEEDERYVCTTPTAYVQPKGFSHLPQITRWVDRPFGFLVIDLDSTHDSPWKDRNGSKTLYES</sequence>
<dbReference type="OrthoDB" id="3034782at2"/>
<name>A0A1M5XUW2_9FIRM</name>
<reference evidence="1 2" key="1">
    <citation type="submission" date="2016-11" db="EMBL/GenBank/DDBJ databases">
        <authorList>
            <person name="Jaros S."/>
            <person name="Januszkiewicz K."/>
            <person name="Wedrychowicz H."/>
        </authorList>
    </citation>
    <scope>NUCLEOTIDE SEQUENCE [LARGE SCALE GENOMIC DNA]</scope>
    <source>
        <strain evidence="1 2">DSM 10068</strain>
    </source>
</reference>
<evidence type="ECO:0008006" key="3">
    <source>
        <dbReference type="Google" id="ProtNLM"/>
    </source>
</evidence>
<gene>
    <name evidence="1" type="ORF">SAMN02745823_02059</name>
</gene>
<dbReference type="Proteomes" id="UP000183995">
    <property type="component" value="Unassembled WGS sequence"/>
</dbReference>
<accession>A0A1M5XUW2</accession>
<protein>
    <recommendedName>
        <fullName evidence="3">Cupin domain-containing protein</fullName>
    </recommendedName>
</protein>
<evidence type="ECO:0000313" key="2">
    <source>
        <dbReference type="Proteomes" id="UP000183995"/>
    </source>
</evidence>
<dbReference type="EMBL" id="FQXV01000006">
    <property type="protein sequence ID" value="SHI03587.1"/>
    <property type="molecule type" value="Genomic_DNA"/>
</dbReference>